<organism evidence="2 3">
    <name type="scientific">Cinchona calisaya</name>
    <dbReference type="NCBI Taxonomy" id="153742"/>
    <lineage>
        <taxon>Eukaryota</taxon>
        <taxon>Viridiplantae</taxon>
        <taxon>Streptophyta</taxon>
        <taxon>Embryophyta</taxon>
        <taxon>Tracheophyta</taxon>
        <taxon>Spermatophyta</taxon>
        <taxon>Magnoliopsida</taxon>
        <taxon>eudicotyledons</taxon>
        <taxon>Gunneridae</taxon>
        <taxon>Pentapetalae</taxon>
        <taxon>asterids</taxon>
        <taxon>lamiids</taxon>
        <taxon>Gentianales</taxon>
        <taxon>Rubiaceae</taxon>
        <taxon>Cinchonoideae</taxon>
        <taxon>Cinchoneae</taxon>
        <taxon>Cinchona</taxon>
    </lineage>
</organism>
<proteinExistence type="predicted"/>
<keyword evidence="1" id="KW-0472">Membrane</keyword>
<keyword evidence="1" id="KW-0812">Transmembrane</keyword>
<dbReference type="EMBL" id="JBJUIK010000013">
    <property type="protein sequence ID" value="KAL3506261.1"/>
    <property type="molecule type" value="Genomic_DNA"/>
</dbReference>
<feature type="transmembrane region" description="Helical" evidence="1">
    <location>
        <begin position="436"/>
        <end position="460"/>
    </location>
</feature>
<gene>
    <name evidence="2" type="ORF">ACH5RR_031643</name>
</gene>
<evidence type="ECO:0000313" key="3">
    <source>
        <dbReference type="Proteomes" id="UP001630127"/>
    </source>
</evidence>
<evidence type="ECO:0000313" key="2">
    <source>
        <dbReference type="EMBL" id="KAL3506261.1"/>
    </source>
</evidence>
<keyword evidence="1" id="KW-1133">Transmembrane helix</keyword>
<protein>
    <submittedName>
        <fullName evidence="2">Uncharacterized protein</fullName>
    </submittedName>
</protein>
<keyword evidence="3" id="KW-1185">Reference proteome</keyword>
<comment type="caution">
    <text evidence="2">The sequence shown here is derived from an EMBL/GenBank/DDBJ whole genome shotgun (WGS) entry which is preliminary data.</text>
</comment>
<accession>A0ABD2YHR6</accession>
<evidence type="ECO:0000256" key="1">
    <source>
        <dbReference type="SAM" id="Phobius"/>
    </source>
</evidence>
<dbReference type="PANTHER" id="PTHR31170">
    <property type="entry name" value="BNAC04G53230D PROTEIN"/>
    <property type="match status" value="1"/>
</dbReference>
<dbReference type="AlphaFoldDB" id="A0ABD2YHR6"/>
<dbReference type="PANTHER" id="PTHR31170:SF17">
    <property type="match status" value="1"/>
</dbReference>
<dbReference type="Pfam" id="PF03140">
    <property type="entry name" value="DUF247"/>
    <property type="match status" value="1"/>
</dbReference>
<dbReference type="InterPro" id="IPR004158">
    <property type="entry name" value="DUF247_pln"/>
</dbReference>
<sequence>MNEEMGTEMNSTEMKEEKGNQISISFASVGINEERSQIISNRIAGRLSKLSETSAERYIFRVPDKLRKGKEAYEPETLAIGPYHHTKTNLKQMEKHKLTYLQDLLARRAESNVESYIRALILLEEKARKAYAEEIIYSKNDFVEMLLLDGCFIIEFFRKYRNPGLRNVDDPIFGMNLMLKVLRDLILFENQIPFFILVRLFDMTTFSSEEIDLIGLITSSLTDLFPGYNPSRVTKVHADGVELIDHILGLMYETWSSSFLDLLTDPAKPLPLEFINCTTELQRAGIKFEKSVGCDSWLDIKFKNGVIKIPPLVVGVVTESVFKNLIAYEEYKFDPRSNWKCVTDYVVFMDSLIKSSNDVKKLRHHQIIENWLGGDERVCAMFENLGKNVFFHSTKFCYSRVFKDVNICTKQQWNVWIAQWNIWIANLRRTYFKTPWSVISFMAAVALLLLTCIQTIFAILQCNSVTH</sequence>
<reference evidence="2 3" key="1">
    <citation type="submission" date="2024-11" db="EMBL/GenBank/DDBJ databases">
        <title>A near-complete genome assembly of Cinchona calisaya.</title>
        <authorList>
            <person name="Lian D.C."/>
            <person name="Zhao X.W."/>
            <person name="Wei L."/>
        </authorList>
    </citation>
    <scope>NUCLEOTIDE SEQUENCE [LARGE SCALE GENOMIC DNA]</scope>
    <source>
        <tissue evidence="2">Nenye</tissue>
    </source>
</reference>
<name>A0ABD2YHR6_9GENT</name>
<dbReference type="Proteomes" id="UP001630127">
    <property type="component" value="Unassembled WGS sequence"/>
</dbReference>